<gene>
    <name evidence="1" type="ORF">RRG08_001891</name>
</gene>
<dbReference type="EMBL" id="JAWDGP010002442">
    <property type="protein sequence ID" value="KAK3783118.1"/>
    <property type="molecule type" value="Genomic_DNA"/>
</dbReference>
<sequence length="102" mass="11812">MSTKRQTRLGLFCQLPVVCWLRRSITLCYDLKQGGNMQRSMATLCYGLNQGGNMQRSMATLCYGLEQGGDMQRSMATLWYDWNKAVICRDLWPRYGMIGTRR</sequence>
<accession>A0AAE1DVI7</accession>
<evidence type="ECO:0000313" key="1">
    <source>
        <dbReference type="EMBL" id="KAK3783118.1"/>
    </source>
</evidence>
<dbReference type="AlphaFoldDB" id="A0AAE1DVI7"/>
<reference evidence="1" key="1">
    <citation type="journal article" date="2023" name="G3 (Bethesda)">
        <title>A reference genome for the long-term kleptoplast-retaining sea slug Elysia crispata morphotype clarki.</title>
        <authorList>
            <person name="Eastman K.E."/>
            <person name="Pendleton A.L."/>
            <person name="Shaikh M.A."/>
            <person name="Suttiyut T."/>
            <person name="Ogas R."/>
            <person name="Tomko P."/>
            <person name="Gavelis G."/>
            <person name="Widhalm J.R."/>
            <person name="Wisecaver J.H."/>
        </authorList>
    </citation>
    <scope>NUCLEOTIDE SEQUENCE</scope>
    <source>
        <strain evidence="1">ECLA1</strain>
    </source>
</reference>
<organism evidence="1 2">
    <name type="scientific">Elysia crispata</name>
    <name type="common">lettuce slug</name>
    <dbReference type="NCBI Taxonomy" id="231223"/>
    <lineage>
        <taxon>Eukaryota</taxon>
        <taxon>Metazoa</taxon>
        <taxon>Spiralia</taxon>
        <taxon>Lophotrochozoa</taxon>
        <taxon>Mollusca</taxon>
        <taxon>Gastropoda</taxon>
        <taxon>Heterobranchia</taxon>
        <taxon>Euthyneura</taxon>
        <taxon>Panpulmonata</taxon>
        <taxon>Sacoglossa</taxon>
        <taxon>Placobranchoidea</taxon>
        <taxon>Plakobranchidae</taxon>
        <taxon>Elysia</taxon>
    </lineage>
</organism>
<comment type="caution">
    <text evidence="1">The sequence shown here is derived from an EMBL/GenBank/DDBJ whole genome shotgun (WGS) entry which is preliminary data.</text>
</comment>
<protein>
    <submittedName>
        <fullName evidence="1">Uncharacterized protein</fullName>
    </submittedName>
</protein>
<proteinExistence type="predicted"/>
<name>A0AAE1DVI7_9GAST</name>
<dbReference type="Proteomes" id="UP001283361">
    <property type="component" value="Unassembled WGS sequence"/>
</dbReference>
<evidence type="ECO:0000313" key="2">
    <source>
        <dbReference type="Proteomes" id="UP001283361"/>
    </source>
</evidence>
<keyword evidence="2" id="KW-1185">Reference proteome</keyword>